<keyword evidence="1" id="KW-0812">Transmembrane</keyword>
<gene>
    <name evidence="2" type="ORF">ASZ90_002736</name>
</gene>
<evidence type="ECO:0008006" key="3">
    <source>
        <dbReference type="Google" id="ProtNLM"/>
    </source>
</evidence>
<keyword evidence="1" id="KW-1133">Transmembrane helix</keyword>
<dbReference type="EMBL" id="LNQE01000331">
    <property type="protein sequence ID" value="KUG27417.1"/>
    <property type="molecule type" value="Genomic_DNA"/>
</dbReference>
<protein>
    <recommendedName>
        <fullName evidence="3">CcmD family protein</fullName>
    </recommendedName>
</protein>
<comment type="caution">
    <text evidence="2">The sequence shown here is derived from an EMBL/GenBank/DDBJ whole genome shotgun (WGS) entry which is preliminary data.</text>
</comment>
<reference evidence="2" key="1">
    <citation type="journal article" date="2015" name="Proc. Natl. Acad. Sci. U.S.A.">
        <title>Networks of energetic and metabolic interactions define dynamics in microbial communities.</title>
        <authorList>
            <person name="Embree M."/>
            <person name="Liu J.K."/>
            <person name="Al-Bassam M.M."/>
            <person name="Zengler K."/>
        </authorList>
    </citation>
    <scope>NUCLEOTIDE SEQUENCE</scope>
</reference>
<evidence type="ECO:0000256" key="1">
    <source>
        <dbReference type="SAM" id="Phobius"/>
    </source>
</evidence>
<dbReference type="NCBIfam" id="TIGR04391">
    <property type="entry name" value="CcmD_alt_fam"/>
    <property type="match status" value="1"/>
</dbReference>
<dbReference type="InterPro" id="IPR030888">
    <property type="entry name" value="Put_ccm"/>
</dbReference>
<proteinExistence type="predicted"/>
<accession>A0A0W8G2X1</accession>
<name>A0A0W8G2X1_9ZZZZ</name>
<feature type="transmembrane region" description="Helical" evidence="1">
    <location>
        <begin position="6"/>
        <end position="25"/>
    </location>
</feature>
<dbReference type="AlphaFoldDB" id="A0A0W8G2X1"/>
<sequence>MEKETYLFAANALVWIGVGGYLLFLSRVQARLKKRLNRLEMTRDDEK</sequence>
<evidence type="ECO:0000313" key="2">
    <source>
        <dbReference type="EMBL" id="KUG27417.1"/>
    </source>
</evidence>
<keyword evidence="1" id="KW-0472">Membrane</keyword>
<organism evidence="2">
    <name type="scientific">hydrocarbon metagenome</name>
    <dbReference type="NCBI Taxonomy" id="938273"/>
    <lineage>
        <taxon>unclassified sequences</taxon>
        <taxon>metagenomes</taxon>
        <taxon>ecological metagenomes</taxon>
    </lineage>
</organism>